<keyword evidence="2" id="KW-1185">Reference proteome</keyword>
<accession>A0AAV7KTR4</accession>
<dbReference type="Proteomes" id="UP001066276">
    <property type="component" value="Chromosome 12"/>
</dbReference>
<comment type="caution">
    <text evidence="1">The sequence shown here is derived from an EMBL/GenBank/DDBJ whole genome shotgun (WGS) entry which is preliminary data.</text>
</comment>
<evidence type="ECO:0000313" key="1">
    <source>
        <dbReference type="EMBL" id="KAJ1081602.1"/>
    </source>
</evidence>
<gene>
    <name evidence="1" type="ORF">NDU88_001781</name>
</gene>
<evidence type="ECO:0000313" key="2">
    <source>
        <dbReference type="Proteomes" id="UP001066276"/>
    </source>
</evidence>
<protein>
    <submittedName>
        <fullName evidence="1">Uncharacterized protein</fullName>
    </submittedName>
</protein>
<reference evidence="1" key="1">
    <citation type="journal article" date="2022" name="bioRxiv">
        <title>Sequencing and chromosome-scale assembly of the giantPleurodeles waltlgenome.</title>
        <authorList>
            <person name="Brown T."/>
            <person name="Elewa A."/>
            <person name="Iarovenko S."/>
            <person name="Subramanian E."/>
            <person name="Araus A.J."/>
            <person name="Petzold A."/>
            <person name="Susuki M."/>
            <person name="Suzuki K.-i.T."/>
            <person name="Hayashi T."/>
            <person name="Toyoda A."/>
            <person name="Oliveira C."/>
            <person name="Osipova E."/>
            <person name="Leigh N.D."/>
            <person name="Simon A."/>
            <person name="Yun M.H."/>
        </authorList>
    </citation>
    <scope>NUCLEOTIDE SEQUENCE</scope>
    <source>
        <strain evidence="1">20211129_DDA</strain>
        <tissue evidence="1">Liver</tissue>
    </source>
</reference>
<name>A0AAV7KTR4_PLEWA</name>
<dbReference type="AlphaFoldDB" id="A0AAV7KTR4"/>
<proteinExistence type="predicted"/>
<dbReference type="EMBL" id="JANPWB010000016">
    <property type="protein sequence ID" value="KAJ1081602.1"/>
    <property type="molecule type" value="Genomic_DNA"/>
</dbReference>
<organism evidence="1 2">
    <name type="scientific">Pleurodeles waltl</name>
    <name type="common">Iberian ribbed newt</name>
    <dbReference type="NCBI Taxonomy" id="8319"/>
    <lineage>
        <taxon>Eukaryota</taxon>
        <taxon>Metazoa</taxon>
        <taxon>Chordata</taxon>
        <taxon>Craniata</taxon>
        <taxon>Vertebrata</taxon>
        <taxon>Euteleostomi</taxon>
        <taxon>Amphibia</taxon>
        <taxon>Batrachia</taxon>
        <taxon>Caudata</taxon>
        <taxon>Salamandroidea</taxon>
        <taxon>Salamandridae</taxon>
        <taxon>Pleurodelinae</taxon>
        <taxon>Pleurodeles</taxon>
    </lineage>
</organism>
<sequence>MFYYKTPLRPKHVRGRFQADDHNFMLIAASFITATCLDHKPSSTWARCLFRLQAFSPGMRDNVLPWGNPKGRLGLVCCAHT</sequence>